<keyword evidence="1" id="KW-1133">Transmembrane helix</keyword>
<reference evidence="2 3" key="1">
    <citation type="submission" date="2019-08" db="EMBL/GenBank/DDBJ databases">
        <title>The genome of the soybean aphid Biotype 1, its phylome, world population structure and adaptation to the North American continent.</title>
        <authorList>
            <person name="Giordano R."/>
            <person name="Donthu R.K."/>
            <person name="Hernandez A.G."/>
            <person name="Wright C.L."/>
            <person name="Zimin A.V."/>
        </authorList>
    </citation>
    <scope>NUCLEOTIDE SEQUENCE [LARGE SCALE GENOMIC DNA]</scope>
    <source>
        <tissue evidence="2">Whole aphids</tissue>
    </source>
</reference>
<sequence>MYESKCVYGLNAIYIKYNTRMSNPLMESKYTIILLALGLSHLTLSGKKFRFPVIVFNKENTLLQEKSVLDHSHESDSTIERQIVSNSIKRKISESNINEMPSKIIRKELRSLENDSQLLTNDISYIRRNFFVLHGFQNDALQNIQVDTHIKIRSVEEGFTYRLLEKVSQVQKEKPFVTGFELMTLRIGTTIALIHSATPFLRKHSFGFPSSGTMLLHVSCTLTCFSLFTYNKRLGLTGRGRNNMFCGPNATSPGPPFFRKIVLPPKIKSESNQRPNYQSTRSTYSTFSLVKSIVMPLICIYYYYYDTERFVQLSRMNNSGGIQLTVALQMLSTVGDDGDIRRRRHNRGVLVSARLSKIR</sequence>
<accession>A0A6G0T0T7</accession>
<comment type="caution">
    <text evidence="2">The sequence shown here is derived from an EMBL/GenBank/DDBJ whole genome shotgun (WGS) entry which is preliminary data.</text>
</comment>
<name>A0A6G0T0T7_APHGL</name>
<keyword evidence="3" id="KW-1185">Reference proteome</keyword>
<feature type="transmembrane region" description="Helical" evidence="1">
    <location>
        <begin position="284"/>
        <end position="305"/>
    </location>
</feature>
<keyword evidence="1" id="KW-0472">Membrane</keyword>
<evidence type="ECO:0000313" key="3">
    <source>
        <dbReference type="Proteomes" id="UP000475862"/>
    </source>
</evidence>
<dbReference type="AlphaFoldDB" id="A0A6G0T0T7"/>
<protein>
    <submittedName>
        <fullName evidence="2">Uncharacterized protein</fullName>
    </submittedName>
</protein>
<organism evidence="2 3">
    <name type="scientific">Aphis glycines</name>
    <name type="common">Soybean aphid</name>
    <dbReference type="NCBI Taxonomy" id="307491"/>
    <lineage>
        <taxon>Eukaryota</taxon>
        <taxon>Metazoa</taxon>
        <taxon>Ecdysozoa</taxon>
        <taxon>Arthropoda</taxon>
        <taxon>Hexapoda</taxon>
        <taxon>Insecta</taxon>
        <taxon>Pterygota</taxon>
        <taxon>Neoptera</taxon>
        <taxon>Paraneoptera</taxon>
        <taxon>Hemiptera</taxon>
        <taxon>Sternorrhyncha</taxon>
        <taxon>Aphidomorpha</taxon>
        <taxon>Aphidoidea</taxon>
        <taxon>Aphididae</taxon>
        <taxon>Aphidini</taxon>
        <taxon>Aphis</taxon>
        <taxon>Aphis</taxon>
    </lineage>
</organism>
<evidence type="ECO:0000256" key="1">
    <source>
        <dbReference type="SAM" id="Phobius"/>
    </source>
</evidence>
<evidence type="ECO:0000313" key="2">
    <source>
        <dbReference type="EMBL" id="KAE9523517.1"/>
    </source>
</evidence>
<dbReference type="OrthoDB" id="6586959at2759"/>
<keyword evidence="1" id="KW-0812">Transmembrane</keyword>
<proteinExistence type="predicted"/>
<dbReference type="Proteomes" id="UP000475862">
    <property type="component" value="Unassembled WGS sequence"/>
</dbReference>
<gene>
    <name evidence="2" type="ORF">AGLY_016069</name>
</gene>
<dbReference type="EMBL" id="VYZN01000079">
    <property type="protein sequence ID" value="KAE9523517.1"/>
    <property type="molecule type" value="Genomic_DNA"/>
</dbReference>